<comment type="function">
    <text evidence="8">Involved in DNA mismatch repair in slow-growing cells. Acts as a chaperone during the assembly of the 26S proteasome, specifically of the base subcomplex of the 19S regulatory complex (RC).</text>
</comment>
<dbReference type="CDD" id="cd12794">
    <property type="entry name" value="Hsm3_like"/>
    <property type="match status" value="1"/>
</dbReference>
<feature type="domain" description="DNA mismatch repair protein HSM3 N-terminal" evidence="10">
    <location>
        <begin position="20"/>
        <end position="255"/>
    </location>
</feature>
<keyword evidence="7" id="KW-0234">DNA repair</keyword>
<evidence type="ECO:0000259" key="10">
    <source>
        <dbReference type="Pfam" id="PF18795"/>
    </source>
</evidence>
<comment type="subcellular location">
    <subcellularLocation>
        <location evidence="1">Cytoplasm</location>
    </subcellularLocation>
</comment>
<accession>A0A9P6WE73</accession>
<dbReference type="Pfam" id="PF18794">
    <property type="entry name" value="HSM3_C"/>
    <property type="match status" value="1"/>
</dbReference>
<sequence>MTDTTPETPYLSLLLNELSENLSNIIADDDVSDCSYVNKLMERCVLNSSTITKLSEIPNSFLLNVKNFLQQDSYYESFNYEELLQLLDNIITICPFNEITKIYSMEDIQLAMSSNVNYLIRIACKIIRNSQPLDYFVKEQPSQAILYQLMKLYFEKETDIVIASEIEKIFTQLSKDTNFRHFILQQNEHTLLKIKDLSETITTSRLYEFLTIELNFINPEKELSDSLFLFNKSDIYSAVNSDPFQFISTLQYCTSAVKFINYLLKEVSLSEEVTHKTNAKAKYLMDKFAPIIPVFGTIYRENISDVADLSKSYFFKFFRAVSYLPTLSLFRELDSNDILLDHDNNDLLDYLAFVNPQYLYQYCSDLITQFIKVEASYLGIWRNCIQHEKLFYLIKDKMTSKNVLYLPYLEQMVLLDKLSQYDYSTEFLVNSLPSVMTNLINDEDENNLVNPETIELRATVIRNLLKFDETLLGIWYIPLTSELFKINHPGSYNEAKTKIEDTFA</sequence>
<dbReference type="InterPro" id="IPR041335">
    <property type="entry name" value="HSM3_N"/>
</dbReference>
<keyword evidence="12" id="KW-1185">Reference proteome</keyword>
<evidence type="ECO:0000256" key="5">
    <source>
        <dbReference type="ARBA" id="ARBA00022763"/>
    </source>
</evidence>
<dbReference type="AlphaFoldDB" id="A0A9P6WE73"/>
<dbReference type="EMBL" id="PUHR01000042">
    <property type="protein sequence ID" value="KAG0669404.1"/>
    <property type="molecule type" value="Genomic_DNA"/>
</dbReference>
<evidence type="ECO:0000256" key="7">
    <source>
        <dbReference type="ARBA" id="ARBA00023204"/>
    </source>
</evidence>
<evidence type="ECO:0000256" key="4">
    <source>
        <dbReference type="ARBA" id="ARBA00022490"/>
    </source>
</evidence>
<keyword evidence="4" id="KW-0963">Cytoplasm</keyword>
<comment type="caution">
    <text evidence="11">The sequence shown here is derived from an EMBL/GenBank/DDBJ whole genome shotgun (WGS) entry which is preliminary data.</text>
</comment>
<evidence type="ECO:0000256" key="3">
    <source>
        <dbReference type="ARBA" id="ARBA00019167"/>
    </source>
</evidence>
<dbReference type="Gene3D" id="1.25.10.50">
    <property type="match status" value="1"/>
</dbReference>
<dbReference type="Pfam" id="PF18795">
    <property type="entry name" value="HSM3_N"/>
    <property type="match status" value="1"/>
</dbReference>
<dbReference type="OrthoDB" id="4074002at2759"/>
<feature type="domain" description="DNA mismatch repair protein HSM3 C-terminal" evidence="9">
    <location>
        <begin position="328"/>
        <end position="502"/>
    </location>
</feature>
<dbReference type="GO" id="GO:0006281">
    <property type="term" value="P:DNA repair"/>
    <property type="evidence" value="ECO:0007669"/>
    <property type="project" value="UniProtKB-KW"/>
</dbReference>
<dbReference type="Proteomes" id="UP000750334">
    <property type="component" value="Unassembled WGS sequence"/>
</dbReference>
<dbReference type="GO" id="GO:0005737">
    <property type="term" value="C:cytoplasm"/>
    <property type="evidence" value="ECO:0007669"/>
    <property type="project" value="UniProtKB-SubCell"/>
</dbReference>
<reference evidence="11 12" key="1">
    <citation type="submission" date="2020-11" db="EMBL/GenBank/DDBJ databases">
        <title>Kefir isolates.</title>
        <authorList>
            <person name="Marcisauskas S."/>
            <person name="Kim Y."/>
            <person name="Blasche S."/>
        </authorList>
    </citation>
    <scope>NUCLEOTIDE SEQUENCE [LARGE SCALE GENOMIC DNA]</scope>
    <source>
        <strain evidence="11 12">OG2</strain>
    </source>
</reference>
<proteinExistence type="inferred from homology"/>
<comment type="similarity">
    <text evidence="2">Belongs to the proteasome subunit S5B/HSM3 family.</text>
</comment>
<keyword evidence="5" id="KW-0227">DNA damage</keyword>
<dbReference type="InterPro" id="IPR040752">
    <property type="entry name" value="HSM3_C"/>
</dbReference>
<evidence type="ECO:0000313" key="11">
    <source>
        <dbReference type="EMBL" id="KAG0669404.1"/>
    </source>
</evidence>
<organism evidence="11 12">
    <name type="scientific">Maudiozyma exigua</name>
    <name type="common">Yeast</name>
    <name type="synonym">Kazachstania exigua</name>
    <dbReference type="NCBI Taxonomy" id="34358"/>
    <lineage>
        <taxon>Eukaryota</taxon>
        <taxon>Fungi</taxon>
        <taxon>Dikarya</taxon>
        <taxon>Ascomycota</taxon>
        <taxon>Saccharomycotina</taxon>
        <taxon>Saccharomycetes</taxon>
        <taxon>Saccharomycetales</taxon>
        <taxon>Saccharomycetaceae</taxon>
        <taxon>Maudiozyma</taxon>
    </lineage>
</organism>
<name>A0A9P6WE73_MAUEX</name>
<evidence type="ECO:0000259" key="9">
    <source>
        <dbReference type="Pfam" id="PF18794"/>
    </source>
</evidence>
<evidence type="ECO:0000256" key="8">
    <source>
        <dbReference type="ARBA" id="ARBA00024671"/>
    </source>
</evidence>
<protein>
    <recommendedName>
        <fullName evidence="3">DNA mismatch repair protein HSM3</fullName>
    </recommendedName>
</protein>
<evidence type="ECO:0000313" key="12">
    <source>
        <dbReference type="Proteomes" id="UP000750334"/>
    </source>
</evidence>
<evidence type="ECO:0000256" key="1">
    <source>
        <dbReference type="ARBA" id="ARBA00004496"/>
    </source>
</evidence>
<evidence type="ECO:0000256" key="6">
    <source>
        <dbReference type="ARBA" id="ARBA00023186"/>
    </source>
</evidence>
<gene>
    <name evidence="11" type="primary">HSM3</name>
    <name evidence="11" type="ORF">C6P45_003840</name>
</gene>
<keyword evidence="6" id="KW-0143">Chaperone</keyword>
<dbReference type="Gene3D" id="1.25.40.580">
    <property type="match status" value="1"/>
</dbReference>
<evidence type="ECO:0000256" key="2">
    <source>
        <dbReference type="ARBA" id="ARBA00006823"/>
    </source>
</evidence>